<proteinExistence type="predicted"/>
<keyword evidence="1" id="KW-1133">Transmembrane helix</keyword>
<accession>A0ABY7DHY4</accession>
<dbReference type="EMBL" id="CP111013">
    <property type="protein sequence ID" value="WAQ96858.1"/>
    <property type="molecule type" value="Genomic_DNA"/>
</dbReference>
<feature type="transmembrane region" description="Helical" evidence="1">
    <location>
        <begin position="142"/>
        <end position="162"/>
    </location>
</feature>
<evidence type="ECO:0000313" key="2">
    <source>
        <dbReference type="EMBL" id="WAQ96858.1"/>
    </source>
</evidence>
<feature type="transmembrane region" description="Helical" evidence="1">
    <location>
        <begin position="182"/>
        <end position="201"/>
    </location>
</feature>
<sequence>MPATTVLTMHRATERRWVNFFLFMLVSAAVFQLLGFVLPNWLRAHFMWSRRRAAQDYALWYVTQCEGVNWTCTIRSYHRLYDWTRGKYIFDGIELLLDADIVASAQVLYTLGLLLLLVAFLPLTVRRRLIVSKRTKADPANYGLLTVAGFAFFSGLFVMIAAGKMGTASVEHRNGRGAPVALGFAAAGGAIALMTGIFVLMRVFLKGYCPDCTPVSRDIDMHETTNQVDVMVSTEKTDVLRRQSDPIP</sequence>
<organism evidence="2 3">
    <name type="scientific">Mya arenaria</name>
    <name type="common">Soft-shell clam</name>
    <dbReference type="NCBI Taxonomy" id="6604"/>
    <lineage>
        <taxon>Eukaryota</taxon>
        <taxon>Metazoa</taxon>
        <taxon>Spiralia</taxon>
        <taxon>Lophotrochozoa</taxon>
        <taxon>Mollusca</taxon>
        <taxon>Bivalvia</taxon>
        <taxon>Autobranchia</taxon>
        <taxon>Heteroconchia</taxon>
        <taxon>Euheterodonta</taxon>
        <taxon>Imparidentia</taxon>
        <taxon>Neoheterodontei</taxon>
        <taxon>Myida</taxon>
        <taxon>Myoidea</taxon>
        <taxon>Myidae</taxon>
        <taxon>Mya</taxon>
    </lineage>
</organism>
<dbReference type="Proteomes" id="UP001164746">
    <property type="component" value="Chromosome 2"/>
</dbReference>
<dbReference type="Gene3D" id="1.20.140.150">
    <property type="match status" value="1"/>
</dbReference>
<name>A0ABY7DHY4_MYAAR</name>
<keyword evidence="3" id="KW-1185">Reference proteome</keyword>
<keyword evidence="1" id="KW-0472">Membrane</keyword>
<feature type="transmembrane region" description="Helical" evidence="1">
    <location>
        <begin position="20"/>
        <end position="42"/>
    </location>
</feature>
<reference evidence="2" key="1">
    <citation type="submission" date="2022-11" db="EMBL/GenBank/DDBJ databases">
        <title>Centuries of genome instability and evolution in soft-shell clam transmissible cancer (bioRxiv).</title>
        <authorList>
            <person name="Hart S.F.M."/>
            <person name="Yonemitsu M.A."/>
            <person name="Giersch R.M."/>
            <person name="Beal B.F."/>
            <person name="Arriagada G."/>
            <person name="Davis B.W."/>
            <person name="Ostrander E.A."/>
            <person name="Goff S.P."/>
            <person name="Metzger M.J."/>
        </authorList>
    </citation>
    <scope>NUCLEOTIDE SEQUENCE</scope>
    <source>
        <strain evidence="2">MELC-2E11</strain>
        <tissue evidence="2">Siphon/mantle</tissue>
    </source>
</reference>
<evidence type="ECO:0000256" key="1">
    <source>
        <dbReference type="SAM" id="Phobius"/>
    </source>
</evidence>
<protein>
    <submittedName>
        <fullName evidence="2">Uncharacterized protein</fullName>
    </submittedName>
</protein>
<keyword evidence="1" id="KW-0812">Transmembrane</keyword>
<gene>
    <name evidence="2" type="ORF">MAR_029548</name>
</gene>
<feature type="transmembrane region" description="Helical" evidence="1">
    <location>
        <begin position="101"/>
        <end position="121"/>
    </location>
</feature>
<evidence type="ECO:0000313" key="3">
    <source>
        <dbReference type="Proteomes" id="UP001164746"/>
    </source>
</evidence>